<feature type="compositionally biased region" description="Polar residues" evidence="3">
    <location>
        <begin position="119"/>
        <end position="138"/>
    </location>
</feature>
<dbReference type="GO" id="GO:0003729">
    <property type="term" value="F:mRNA binding"/>
    <property type="evidence" value="ECO:0007669"/>
    <property type="project" value="InterPro"/>
</dbReference>
<evidence type="ECO:0000313" key="6">
    <source>
        <dbReference type="Proteomes" id="UP001497497"/>
    </source>
</evidence>
<feature type="compositionally biased region" description="Polar residues" evidence="3">
    <location>
        <begin position="298"/>
        <end position="320"/>
    </location>
</feature>
<dbReference type="InterPro" id="IPR026502">
    <property type="entry name" value="SLBP1/SLBP2"/>
</dbReference>
<dbReference type="GO" id="GO:0071207">
    <property type="term" value="F:histone pre-mRNA stem-loop binding"/>
    <property type="evidence" value="ECO:0007669"/>
    <property type="project" value="TreeGrafter"/>
</dbReference>
<dbReference type="PANTHER" id="PTHR17408">
    <property type="entry name" value="HISTONE RNA HAIRPIN-BINDING PROTEIN"/>
    <property type="match status" value="1"/>
</dbReference>
<feature type="compositionally biased region" description="Polar residues" evidence="3">
    <location>
        <begin position="161"/>
        <end position="183"/>
    </location>
</feature>
<evidence type="ECO:0000259" key="4">
    <source>
        <dbReference type="Pfam" id="PF15247"/>
    </source>
</evidence>
<evidence type="ECO:0000256" key="1">
    <source>
        <dbReference type="ARBA" id="ARBA00006151"/>
    </source>
</evidence>
<evidence type="ECO:0000256" key="3">
    <source>
        <dbReference type="SAM" id="MobiDB-lite"/>
    </source>
</evidence>
<comment type="caution">
    <text evidence="5">The sequence shown here is derived from an EMBL/GenBank/DDBJ whole genome shotgun (WGS) entry which is preliminary data.</text>
</comment>
<feature type="domain" description="Histone RNA hairpin-binding protein RNA-binding" evidence="4">
    <location>
        <begin position="219"/>
        <end position="288"/>
    </location>
</feature>
<gene>
    <name evidence="5" type="ORF">GSLYS_00014186001</name>
</gene>
<accession>A0AAV2I1L2</accession>
<feature type="region of interest" description="Disordered" evidence="3">
    <location>
        <begin position="1"/>
        <end position="213"/>
    </location>
</feature>
<dbReference type="EMBL" id="CAXITT010000386">
    <property type="protein sequence ID" value="CAL1540537.1"/>
    <property type="molecule type" value="Genomic_DNA"/>
</dbReference>
<feature type="compositionally biased region" description="Basic and acidic residues" evidence="3">
    <location>
        <begin position="23"/>
        <end position="33"/>
    </location>
</feature>
<feature type="compositionally biased region" description="Basic and acidic residues" evidence="3">
    <location>
        <begin position="44"/>
        <end position="56"/>
    </location>
</feature>
<keyword evidence="2" id="KW-0694">RNA-binding</keyword>
<dbReference type="GO" id="GO:0051028">
    <property type="term" value="P:mRNA transport"/>
    <property type="evidence" value="ECO:0007669"/>
    <property type="project" value="TreeGrafter"/>
</dbReference>
<dbReference type="Proteomes" id="UP001497497">
    <property type="component" value="Unassembled WGS sequence"/>
</dbReference>
<organism evidence="5 6">
    <name type="scientific">Lymnaea stagnalis</name>
    <name type="common">Great pond snail</name>
    <name type="synonym">Helix stagnalis</name>
    <dbReference type="NCBI Taxonomy" id="6523"/>
    <lineage>
        <taxon>Eukaryota</taxon>
        <taxon>Metazoa</taxon>
        <taxon>Spiralia</taxon>
        <taxon>Lophotrochozoa</taxon>
        <taxon>Mollusca</taxon>
        <taxon>Gastropoda</taxon>
        <taxon>Heterobranchia</taxon>
        <taxon>Euthyneura</taxon>
        <taxon>Panpulmonata</taxon>
        <taxon>Hygrophila</taxon>
        <taxon>Lymnaeoidea</taxon>
        <taxon>Lymnaeidae</taxon>
        <taxon>Lymnaea</taxon>
    </lineage>
</organism>
<name>A0AAV2I1L2_LYMST</name>
<protein>
    <recommendedName>
        <fullName evidence="4">Histone RNA hairpin-binding protein RNA-binding domain-containing protein</fullName>
    </recommendedName>
</protein>
<dbReference type="InterPro" id="IPR038294">
    <property type="entry name" value="SLBP_RNA_bind_sf"/>
</dbReference>
<keyword evidence="6" id="KW-1185">Reference proteome</keyword>
<sequence length="362" mass="42024">MAEVIGEQFQGSWADLNDDSFECNEREIHPKNEDSEDMPLRSGFYEKKKPENDLRNKLNRNRRLQDEQRPYNRGRRDIYSGRSNYARHEGELSPLRSPIDRSKSSISDMDNSRNHRFSRTQGSQNNSNKSYHCSTQSPVRHPRNKWVVGTDSTSGSEETTPKTFMSESDLENGTPTLSRIHSGQRQRQSWSRRRLQLPSENEESEGEGCEQKPVLKEEDAVRLARRDKDILYGKSTDAYKMYIAVIPKNVRSGDMKFHPRTPEKFRKCSRRSWDSQVKIWKRRLHTWAELYTKTTDSDTIFDSPNKVSSDTVEAETSSANKSDDEDDLNLDSDEDDESFLDSVDINFSVAERMEDTVTLQDQ</sequence>
<evidence type="ECO:0000313" key="5">
    <source>
        <dbReference type="EMBL" id="CAL1540537.1"/>
    </source>
</evidence>
<dbReference type="AlphaFoldDB" id="A0AAV2I1L2"/>
<dbReference type="FunFam" id="1.10.8.1120:FF:000001">
    <property type="entry name" value="Histone RNA hairpin-binding protein-like"/>
    <property type="match status" value="1"/>
</dbReference>
<feature type="compositionally biased region" description="Acidic residues" evidence="3">
    <location>
        <begin position="323"/>
        <end position="336"/>
    </location>
</feature>
<dbReference type="PANTHER" id="PTHR17408:SF0">
    <property type="entry name" value="HISTONE RNA HAIRPIN-BINDING PROTEIN"/>
    <property type="match status" value="1"/>
</dbReference>
<dbReference type="GO" id="GO:0006398">
    <property type="term" value="P:mRNA 3'-end processing by stem-loop binding and cleavage"/>
    <property type="evidence" value="ECO:0007669"/>
    <property type="project" value="TreeGrafter"/>
</dbReference>
<dbReference type="InterPro" id="IPR029344">
    <property type="entry name" value="SLBP_RNA_bind"/>
</dbReference>
<feature type="region of interest" description="Disordered" evidence="3">
    <location>
        <begin position="298"/>
        <end position="336"/>
    </location>
</feature>
<feature type="compositionally biased region" description="Low complexity" evidence="3">
    <location>
        <begin position="149"/>
        <end position="158"/>
    </location>
</feature>
<reference evidence="5 6" key="1">
    <citation type="submission" date="2024-04" db="EMBL/GenBank/DDBJ databases">
        <authorList>
            <consortium name="Genoscope - CEA"/>
            <person name="William W."/>
        </authorList>
    </citation>
    <scope>NUCLEOTIDE SEQUENCE [LARGE SCALE GENOMIC DNA]</scope>
</reference>
<dbReference type="GO" id="GO:0071204">
    <property type="term" value="C:histone pre-mRNA 3'end processing complex"/>
    <property type="evidence" value="ECO:0007669"/>
    <property type="project" value="TreeGrafter"/>
</dbReference>
<evidence type="ECO:0000256" key="2">
    <source>
        <dbReference type="ARBA" id="ARBA00022884"/>
    </source>
</evidence>
<feature type="compositionally biased region" description="Basic and acidic residues" evidence="3">
    <location>
        <begin position="63"/>
        <end position="79"/>
    </location>
</feature>
<proteinExistence type="inferred from homology"/>
<dbReference type="Gene3D" id="1.10.8.1120">
    <property type="entry name" value="Histone RNA hairpin-binding protein RNA-binding domain"/>
    <property type="match status" value="1"/>
</dbReference>
<comment type="similarity">
    <text evidence="1">Belongs to the SLBP family.</text>
</comment>
<dbReference type="Pfam" id="PF15247">
    <property type="entry name" value="SLBP_RNA_bind"/>
    <property type="match status" value="1"/>
</dbReference>
<dbReference type="GO" id="GO:0005737">
    <property type="term" value="C:cytoplasm"/>
    <property type="evidence" value="ECO:0007669"/>
    <property type="project" value="TreeGrafter"/>
</dbReference>